<evidence type="ECO:0000256" key="4">
    <source>
        <dbReference type="ARBA" id="ARBA00023004"/>
    </source>
</evidence>
<feature type="binding site" description="distal binding residue" evidence="5">
    <location>
        <position position="57"/>
    </location>
    <ligand>
        <name>heme</name>
        <dbReference type="ChEBI" id="CHEBI:30413"/>
    </ligand>
    <ligandPart>
        <name>Fe</name>
        <dbReference type="ChEBI" id="CHEBI:18248"/>
    </ligandPart>
</feature>
<dbReference type="InterPro" id="IPR001486">
    <property type="entry name" value="Hemoglobin_trunc"/>
</dbReference>
<reference evidence="8" key="3">
    <citation type="journal article" date="2017" name="Plant Physiol. Biochem.">
        <title>Differential oxidative and antioxidative response of duckweed Lemna minor toward plant growth promoting/inhibiting bacteria.</title>
        <authorList>
            <person name="Ishizawa H."/>
            <person name="Kuroda M."/>
            <person name="Morikawa M."/>
            <person name="Ike M."/>
        </authorList>
    </citation>
    <scope>NUCLEOTIDE SEQUENCE [LARGE SCALE GENOMIC DNA]</scope>
    <source>
        <strain evidence="8">H3</strain>
    </source>
</reference>
<dbReference type="CDD" id="cd14775">
    <property type="entry name" value="TrHb2_O-like"/>
    <property type="match status" value="1"/>
</dbReference>
<evidence type="ECO:0000256" key="2">
    <source>
        <dbReference type="ARBA" id="ARBA00022617"/>
    </source>
</evidence>
<feature type="region of interest" description="Disordered" evidence="6">
    <location>
        <begin position="132"/>
        <end position="162"/>
    </location>
</feature>
<name>A0A3G9GQD7_9NEIS</name>
<dbReference type="InterPro" id="IPR012292">
    <property type="entry name" value="Globin/Proto"/>
</dbReference>
<dbReference type="Proteomes" id="UP000198290">
    <property type="component" value="Chromosome"/>
</dbReference>
<dbReference type="Pfam" id="PF01152">
    <property type="entry name" value="Bac_globin"/>
    <property type="match status" value="1"/>
</dbReference>
<dbReference type="SUPFAM" id="SSF46458">
    <property type="entry name" value="Globin-like"/>
    <property type="match status" value="1"/>
</dbReference>
<protein>
    <submittedName>
        <fullName evidence="7">Hemoglobin-like protein HbO</fullName>
    </submittedName>
</protein>
<keyword evidence="2 5" id="KW-0349">Heme</keyword>
<accession>A0A3G9GQD7</accession>
<keyword evidence="8" id="KW-1185">Reference proteome</keyword>
<evidence type="ECO:0000256" key="6">
    <source>
        <dbReference type="SAM" id="MobiDB-lite"/>
    </source>
</evidence>
<dbReference type="AlphaFoldDB" id="A0A3G9GQD7"/>
<sequence length="162" mass="18699">MDQVMNEQTLSDLPTLFEWMGGREALRNLMETFHPKILKDPLLAEMFREVPDFHPEHLAMWFEEVLGGEPRYTNERGGFKTMIGMHRGRAIQPEQRKRWVELLMETADEVGLPSDPEFRSAFAAYVEFGSRRAQANSQPDAPPSRRQTVLRWGWGEAKPGTP</sequence>
<organism evidence="7 8">
    <name type="scientific">Aquitalea magnusonii</name>
    <dbReference type="NCBI Taxonomy" id="332411"/>
    <lineage>
        <taxon>Bacteria</taxon>
        <taxon>Pseudomonadati</taxon>
        <taxon>Pseudomonadota</taxon>
        <taxon>Betaproteobacteria</taxon>
        <taxon>Neisseriales</taxon>
        <taxon>Chromobacteriaceae</taxon>
        <taxon>Aquitalea</taxon>
    </lineage>
</organism>
<dbReference type="InterPro" id="IPR009050">
    <property type="entry name" value="Globin-like_sf"/>
</dbReference>
<dbReference type="RefSeq" id="WP_197715470.1">
    <property type="nucleotide sequence ID" value="NZ_AP018823.1"/>
</dbReference>
<evidence type="ECO:0000256" key="5">
    <source>
        <dbReference type="PIRSR" id="PIRSR601486-1"/>
    </source>
</evidence>
<evidence type="ECO:0000313" key="7">
    <source>
        <dbReference type="EMBL" id="BBF87861.1"/>
    </source>
</evidence>
<keyword evidence="1" id="KW-0813">Transport</keyword>
<reference evidence="7 8" key="2">
    <citation type="journal article" date="2017" name="Genome Announc.">
        <title>Draft genome sequence of Aquitalea magnusonii strain H3, a plant growth-promoting bacterium of duckweed Lemna minor.</title>
        <authorList>
            <person name="Ishizawa H."/>
            <person name="Kuroda M."/>
            <person name="Ike M."/>
        </authorList>
    </citation>
    <scope>NUCLEOTIDE SEQUENCE [LARGE SCALE GENOMIC DNA]</scope>
    <source>
        <strain evidence="7 8">H3</strain>
    </source>
</reference>
<evidence type="ECO:0000256" key="1">
    <source>
        <dbReference type="ARBA" id="ARBA00022448"/>
    </source>
</evidence>
<evidence type="ECO:0000313" key="8">
    <source>
        <dbReference type="Proteomes" id="UP000198290"/>
    </source>
</evidence>
<evidence type="ECO:0000256" key="3">
    <source>
        <dbReference type="ARBA" id="ARBA00022723"/>
    </source>
</evidence>
<dbReference type="EMBL" id="AP018823">
    <property type="protein sequence ID" value="BBF87861.1"/>
    <property type="molecule type" value="Genomic_DNA"/>
</dbReference>
<dbReference type="Gene3D" id="1.10.490.10">
    <property type="entry name" value="Globins"/>
    <property type="match status" value="1"/>
</dbReference>
<dbReference type="GO" id="GO:0046872">
    <property type="term" value="F:metal ion binding"/>
    <property type="evidence" value="ECO:0007669"/>
    <property type="project" value="UniProtKB-KW"/>
</dbReference>
<dbReference type="GO" id="GO:0020037">
    <property type="term" value="F:heme binding"/>
    <property type="evidence" value="ECO:0007669"/>
    <property type="project" value="InterPro"/>
</dbReference>
<gene>
    <name evidence="7" type="ORF">DLM_4289</name>
</gene>
<dbReference type="KEGG" id="amah:DLM_4289"/>
<dbReference type="GO" id="GO:0019825">
    <property type="term" value="F:oxygen binding"/>
    <property type="evidence" value="ECO:0007669"/>
    <property type="project" value="InterPro"/>
</dbReference>
<keyword evidence="4 5" id="KW-0408">Iron</keyword>
<proteinExistence type="predicted"/>
<reference evidence="8" key="1">
    <citation type="journal article" date="2017" name="Biotechnol. Biofuels">
        <title>Evaluation of environmental bacterial communities as a factor affecting the growth of duckweed Lemna minor.</title>
        <authorList>
            <person name="Ishizawa H."/>
            <person name="Kuroda M."/>
            <person name="Morikawa M."/>
            <person name="Ike M."/>
        </authorList>
    </citation>
    <scope>NUCLEOTIDE SEQUENCE [LARGE SCALE GENOMIC DNA]</scope>
    <source>
        <strain evidence="8">H3</strain>
    </source>
</reference>
<keyword evidence="3 5" id="KW-0479">Metal-binding</keyword>